<name>A0A0P9XAT5_9PSED</name>
<accession>A0A0P9XAT5</accession>
<protein>
    <submittedName>
        <fullName evidence="1">Uncharacterized protein</fullName>
    </submittedName>
</protein>
<evidence type="ECO:0000313" key="1">
    <source>
        <dbReference type="EMBL" id="KPY31466.1"/>
    </source>
</evidence>
<dbReference type="PATRIC" id="fig|251707.3.peg.663"/>
<reference evidence="1 2" key="1">
    <citation type="submission" date="2015-09" db="EMBL/GenBank/DDBJ databases">
        <title>Genome announcement of multiple Pseudomonas syringae strains.</title>
        <authorList>
            <person name="Thakur S."/>
            <person name="Wang P.W."/>
            <person name="Gong Y."/>
            <person name="Weir B.S."/>
            <person name="Guttman D.S."/>
        </authorList>
    </citation>
    <scope>NUCLEOTIDE SEQUENCE [LARGE SCALE GENOMIC DNA]</scope>
    <source>
        <strain evidence="1 2">ICMP3956</strain>
    </source>
</reference>
<dbReference type="Proteomes" id="UP000050562">
    <property type="component" value="Unassembled WGS sequence"/>
</dbReference>
<dbReference type="RefSeq" id="WP_057410778.1">
    <property type="nucleotide sequence ID" value="NZ_LJRC01000255.1"/>
</dbReference>
<dbReference type="AlphaFoldDB" id="A0A0P9XAT5"/>
<proteinExistence type="predicted"/>
<gene>
    <name evidence="1" type="ORF">ALO52_200157</name>
</gene>
<evidence type="ECO:0000313" key="2">
    <source>
        <dbReference type="Proteomes" id="UP000050562"/>
    </source>
</evidence>
<dbReference type="EMBL" id="LJRC01000255">
    <property type="protein sequence ID" value="KPY31466.1"/>
    <property type="molecule type" value="Genomic_DNA"/>
</dbReference>
<comment type="caution">
    <text evidence="1">The sequence shown here is derived from an EMBL/GenBank/DDBJ whole genome shotgun (WGS) entry which is preliminary data.</text>
</comment>
<sequence>MKDTDQNLSAATAQTDIRTMLLELLKSDDHVRQAIQQIAVTSPAPRSAVPQSQPNAPYAERELLSWINADAELKDAWLSVEEPAERQLVRLIATAAQWDRLLLLWDRFADRCKNEKRKASPTELNILGRSLDIHNLIWQERQANLQTARTGTAFDPLLHERGQLKGDTVSAQWLPGLRNAAGQLQRKPVVCT</sequence>
<organism evidence="1 2">
    <name type="scientific">Pseudomonas syringae pv. primulae</name>
    <dbReference type="NCBI Taxonomy" id="251707"/>
    <lineage>
        <taxon>Bacteria</taxon>
        <taxon>Pseudomonadati</taxon>
        <taxon>Pseudomonadota</taxon>
        <taxon>Gammaproteobacteria</taxon>
        <taxon>Pseudomonadales</taxon>
        <taxon>Pseudomonadaceae</taxon>
        <taxon>Pseudomonas</taxon>
    </lineage>
</organism>